<evidence type="ECO:0000256" key="4">
    <source>
        <dbReference type="ARBA" id="ARBA00005259"/>
    </source>
</evidence>
<reference evidence="12 13" key="1">
    <citation type="submission" date="2021-07" db="EMBL/GenBank/DDBJ databases">
        <title>Alteriqipengyuania abyssalis NZ-12B nov, sp.nov isolated from deep sea sponge in pacific ocean.</title>
        <authorList>
            <person name="Tareen S."/>
            <person name="Wink J."/>
        </authorList>
    </citation>
    <scope>NUCLEOTIDE SEQUENCE [LARGE SCALE GENOMIC DNA]</scope>
    <source>
        <strain evidence="12 13">NZ-12B</strain>
    </source>
</reference>
<accession>A0ABS7PHC3</accession>
<dbReference type="PIRSF" id="PIRSF006769">
    <property type="entry name" value="RibD"/>
    <property type="match status" value="1"/>
</dbReference>
<gene>
    <name evidence="12" type="primary">ribD</name>
    <name evidence="12" type="ORF">KYN89_11315</name>
</gene>
<evidence type="ECO:0000256" key="6">
    <source>
        <dbReference type="ARBA" id="ARBA00022619"/>
    </source>
</evidence>
<name>A0ABS7PHC3_9SPHN</name>
<dbReference type="SUPFAM" id="SSF53597">
    <property type="entry name" value="Dihydrofolate reductase-like"/>
    <property type="match status" value="1"/>
</dbReference>
<dbReference type="EMBL" id="JAHWXP010000003">
    <property type="protein sequence ID" value="MBY8337630.1"/>
    <property type="molecule type" value="Genomic_DNA"/>
</dbReference>
<dbReference type="CDD" id="cd01284">
    <property type="entry name" value="Riboflavin_deaminase-reductase"/>
    <property type="match status" value="1"/>
</dbReference>
<keyword evidence="10" id="KW-0479">Metal-binding</keyword>
<evidence type="ECO:0000256" key="2">
    <source>
        <dbReference type="ARBA" id="ARBA00004882"/>
    </source>
</evidence>
<dbReference type="Pfam" id="PF01872">
    <property type="entry name" value="RibD_C"/>
    <property type="match status" value="2"/>
</dbReference>
<evidence type="ECO:0000256" key="1">
    <source>
        <dbReference type="ARBA" id="ARBA00002151"/>
    </source>
</evidence>
<sequence>MTIKTPSDARWLAAAARLALRGRPASSPNPAVGCLIVRNGRVVGRGWTQPGGRPHAEAMALEMAGDAATGADVYATLEPCAHQSPRGPACTDRLIEARPARVVIGQVDPDPRTAGQGIERLHAAGIEAVLLGCPHSAASLAGYLTRAAFGRPHVTLKLAMSLDGCIALADGTSQWITGEAARAHVHSRRALADAILVGGGTWRADSPRLDVRLPGLEDRSPARWVLTSQPIESAQTIAAPADIAAIPAQYLYVEGGAQAAASFLEADLVERLEIYRAPILIGDGLRALGGLNLAELAHAHGRWQPVETRQLGADTFEAFARTR</sequence>
<dbReference type="Gene3D" id="3.40.140.10">
    <property type="entry name" value="Cytidine Deaminase, domain 2"/>
    <property type="match status" value="1"/>
</dbReference>
<comment type="similarity">
    <text evidence="4 10">In the N-terminal section; belongs to the cytidine and deoxycytidylate deaminase family.</text>
</comment>
<keyword evidence="7 10" id="KW-0521">NADP</keyword>
<dbReference type="Proteomes" id="UP000759298">
    <property type="component" value="Unassembled WGS sequence"/>
</dbReference>
<keyword evidence="10" id="KW-0862">Zinc</keyword>
<protein>
    <recommendedName>
        <fullName evidence="10">Riboflavin biosynthesis protein RibD</fullName>
    </recommendedName>
    <domain>
        <recommendedName>
            <fullName evidence="10">Diaminohydroxyphosphoribosylaminopyrimidine deaminase</fullName>
            <shortName evidence="10">DRAP deaminase</shortName>
            <ecNumber evidence="10">3.5.4.26</ecNumber>
        </recommendedName>
        <alternativeName>
            <fullName evidence="10">Riboflavin-specific deaminase</fullName>
        </alternativeName>
    </domain>
    <domain>
        <recommendedName>
            <fullName evidence="10">5-amino-6-(5-phosphoribosylamino)uracil reductase</fullName>
            <ecNumber evidence="10">1.1.1.193</ecNumber>
        </recommendedName>
        <alternativeName>
            <fullName evidence="10">HTP reductase</fullName>
        </alternativeName>
    </domain>
</protein>
<dbReference type="GO" id="GO:0008835">
    <property type="term" value="F:diaminohydroxyphosphoribosylaminopyrimidine deaminase activity"/>
    <property type="evidence" value="ECO:0007669"/>
    <property type="project" value="UniProtKB-EC"/>
</dbReference>
<evidence type="ECO:0000313" key="12">
    <source>
        <dbReference type="EMBL" id="MBY8337630.1"/>
    </source>
</evidence>
<dbReference type="PROSITE" id="PS51747">
    <property type="entry name" value="CYT_DCMP_DEAMINASES_2"/>
    <property type="match status" value="1"/>
</dbReference>
<comment type="catalytic activity">
    <reaction evidence="10">
        <text>2,5-diamino-6-hydroxy-4-(5-phosphoribosylamino)-pyrimidine + H2O + H(+) = 5-amino-6-(5-phospho-D-ribosylamino)uracil + NH4(+)</text>
        <dbReference type="Rhea" id="RHEA:21868"/>
        <dbReference type="ChEBI" id="CHEBI:15377"/>
        <dbReference type="ChEBI" id="CHEBI:15378"/>
        <dbReference type="ChEBI" id="CHEBI:28938"/>
        <dbReference type="ChEBI" id="CHEBI:58453"/>
        <dbReference type="ChEBI" id="CHEBI:58614"/>
        <dbReference type="EC" id="3.5.4.26"/>
    </reaction>
</comment>
<comment type="caution">
    <text evidence="12">The sequence shown here is derived from an EMBL/GenBank/DDBJ whole genome shotgun (WGS) entry which is preliminary data.</text>
</comment>
<dbReference type="InterPro" id="IPR024072">
    <property type="entry name" value="DHFR-like_dom_sf"/>
</dbReference>
<evidence type="ECO:0000256" key="5">
    <source>
        <dbReference type="ARBA" id="ARBA00007417"/>
    </source>
</evidence>
<evidence type="ECO:0000259" key="11">
    <source>
        <dbReference type="PROSITE" id="PS51747"/>
    </source>
</evidence>
<comment type="catalytic activity">
    <reaction evidence="10">
        <text>5-amino-6-(5-phospho-D-ribitylamino)uracil + NADP(+) = 5-amino-6-(5-phospho-D-ribosylamino)uracil + NADPH + H(+)</text>
        <dbReference type="Rhea" id="RHEA:17845"/>
        <dbReference type="ChEBI" id="CHEBI:15378"/>
        <dbReference type="ChEBI" id="CHEBI:57783"/>
        <dbReference type="ChEBI" id="CHEBI:58349"/>
        <dbReference type="ChEBI" id="CHEBI:58421"/>
        <dbReference type="ChEBI" id="CHEBI:58453"/>
        <dbReference type="EC" id="1.1.1.193"/>
    </reaction>
</comment>
<evidence type="ECO:0000256" key="9">
    <source>
        <dbReference type="ARBA" id="ARBA00023268"/>
    </source>
</evidence>
<comment type="cofactor">
    <cofactor evidence="10">
        <name>Zn(2+)</name>
        <dbReference type="ChEBI" id="CHEBI:29105"/>
    </cofactor>
    <text evidence="10">Binds 1 zinc ion.</text>
</comment>
<dbReference type="Gene3D" id="3.40.430.10">
    <property type="entry name" value="Dihydrofolate Reductase, subunit A"/>
    <property type="match status" value="2"/>
</dbReference>
<dbReference type="InterPro" id="IPR004794">
    <property type="entry name" value="Eubact_RibD"/>
</dbReference>
<dbReference type="PANTHER" id="PTHR38011:SF7">
    <property type="entry name" value="2,5-DIAMINO-6-RIBOSYLAMINO-4(3H)-PYRIMIDINONE 5'-PHOSPHATE REDUCTASE"/>
    <property type="match status" value="1"/>
</dbReference>
<proteinExistence type="inferred from homology"/>
<dbReference type="RefSeq" id="WP_222825153.1">
    <property type="nucleotide sequence ID" value="NZ_JAHWXP010000003.1"/>
</dbReference>
<comment type="similarity">
    <text evidence="5 10">In the C-terminal section; belongs to the HTP reductase family.</text>
</comment>
<evidence type="ECO:0000256" key="7">
    <source>
        <dbReference type="ARBA" id="ARBA00022857"/>
    </source>
</evidence>
<dbReference type="InterPro" id="IPR050765">
    <property type="entry name" value="Riboflavin_Biosynth_HTPR"/>
</dbReference>
<evidence type="ECO:0000256" key="8">
    <source>
        <dbReference type="ARBA" id="ARBA00023002"/>
    </source>
</evidence>
<dbReference type="InterPro" id="IPR002734">
    <property type="entry name" value="RibDG_C"/>
</dbReference>
<keyword evidence="13" id="KW-1185">Reference proteome</keyword>
<dbReference type="NCBIfam" id="TIGR00326">
    <property type="entry name" value="eubact_ribD"/>
    <property type="match status" value="1"/>
</dbReference>
<dbReference type="SUPFAM" id="SSF53927">
    <property type="entry name" value="Cytidine deaminase-like"/>
    <property type="match status" value="1"/>
</dbReference>
<keyword evidence="9" id="KW-0511">Multifunctional enzyme</keyword>
<evidence type="ECO:0000256" key="10">
    <source>
        <dbReference type="PIRNR" id="PIRNR006769"/>
    </source>
</evidence>
<dbReference type="PANTHER" id="PTHR38011">
    <property type="entry name" value="DIHYDROFOLATE REDUCTASE FAMILY PROTEIN (AFU_ORTHOLOGUE AFUA_8G06820)"/>
    <property type="match status" value="1"/>
</dbReference>
<dbReference type="EC" id="1.1.1.193" evidence="10"/>
<dbReference type="GO" id="GO:0008703">
    <property type="term" value="F:5-amino-6-(5-phosphoribosylamino)uracil reductase activity"/>
    <property type="evidence" value="ECO:0007669"/>
    <property type="project" value="UniProtKB-EC"/>
</dbReference>
<keyword evidence="6 10" id="KW-0686">Riboflavin biosynthesis</keyword>
<comment type="function">
    <text evidence="1 10">Converts 2,5-diamino-6-(ribosylamino)-4(3h)-pyrimidinone 5'-phosphate into 5-amino-6-(ribosylamino)-2,4(1h,3h)-pyrimidinedione 5'-phosphate.</text>
</comment>
<keyword evidence="10 12" id="KW-0378">Hydrolase</keyword>
<dbReference type="InterPro" id="IPR002125">
    <property type="entry name" value="CMP_dCMP_dom"/>
</dbReference>
<feature type="domain" description="CMP/dCMP-type deaminase" evidence="11">
    <location>
        <begin position="6"/>
        <end position="129"/>
    </location>
</feature>
<dbReference type="Pfam" id="PF00383">
    <property type="entry name" value="dCMP_cyt_deam_1"/>
    <property type="match status" value="1"/>
</dbReference>
<organism evidence="12 13">
    <name type="scientific">Alteriqipengyuania abyssalis</name>
    <dbReference type="NCBI Taxonomy" id="2860200"/>
    <lineage>
        <taxon>Bacteria</taxon>
        <taxon>Pseudomonadati</taxon>
        <taxon>Pseudomonadota</taxon>
        <taxon>Alphaproteobacteria</taxon>
        <taxon>Sphingomonadales</taxon>
        <taxon>Erythrobacteraceae</taxon>
        <taxon>Alteriqipengyuania</taxon>
    </lineage>
</organism>
<dbReference type="EC" id="3.5.4.26" evidence="10"/>
<evidence type="ECO:0000256" key="3">
    <source>
        <dbReference type="ARBA" id="ARBA00004910"/>
    </source>
</evidence>
<dbReference type="InterPro" id="IPR016193">
    <property type="entry name" value="Cytidine_deaminase-like"/>
</dbReference>
<keyword evidence="8 10" id="KW-0560">Oxidoreductase</keyword>
<evidence type="ECO:0000313" key="13">
    <source>
        <dbReference type="Proteomes" id="UP000759298"/>
    </source>
</evidence>
<comment type="pathway">
    <text evidence="3 10">Cofactor biosynthesis; riboflavin biosynthesis; 5-amino-6-(D-ribitylamino)uracil from GTP: step 3/4.</text>
</comment>
<comment type="pathway">
    <text evidence="2 10">Cofactor biosynthesis; riboflavin biosynthesis; 5-amino-6-(D-ribitylamino)uracil from GTP: step 2/4.</text>
</comment>